<accession>A0A2T5M7Z7</accession>
<reference evidence="1 2" key="1">
    <citation type="journal article" date="2018" name="Proc. Natl. Acad. Sci. U.S.A.">
        <title>Linking secondary metabolites to gene clusters through genome sequencing of six diverse Aspergillus species.</title>
        <authorList>
            <person name="Kaerboelling I."/>
            <person name="Vesth T.C."/>
            <person name="Frisvad J.C."/>
            <person name="Nybo J.L."/>
            <person name="Theobald S."/>
            <person name="Kuo A."/>
            <person name="Bowyer P."/>
            <person name="Matsuda Y."/>
            <person name="Mondo S."/>
            <person name="Lyhne E.K."/>
            <person name="Kogle M.E."/>
            <person name="Clum A."/>
            <person name="Lipzen A."/>
            <person name="Salamov A."/>
            <person name="Ngan C.Y."/>
            <person name="Daum C."/>
            <person name="Chiniquy J."/>
            <person name="Barry K."/>
            <person name="LaButti K."/>
            <person name="Haridas S."/>
            <person name="Simmons B.A."/>
            <person name="Magnuson J.K."/>
            <person name="Mortensen U.H."/>
            <person name="Larsen T.O."/>
            <person name="Grigoriev I.V."/>
            <person name="Baker S.E."/>
            <person name="Andersen M.R."/>
        </authorList>
    </citation>
    <scope>NUCLEOTIDE SEQUENCE [LARGE SCALE GENOMIC DNA]</scope>
    <source>
        <strain evidence="1 2">IBT 24754</strain>
    </source>
</reference>
<dbReference type="GeneID" id="63813227"/>
<dbReference type="EMBL" id="MSFN02000001">
    <property type="protein sequence ID" value="PTU24645.1"/>
    <property type="molecule type" value="Genomic_DNA"/>
</dbReference>
<gene>
    <name evidence="1" type="ORF">P175DRAFT_0497750</name>
</gene>
<dbReference type="VEuPathDB" id="FungiDB:P175DRAFT_0497750"/>
<comment type="caution">
    <text evidence="1">The sequence shown here is derived from an EMBL/GenBank/DDBJ whole genome shotgun (WGS) entry which is preliminary data.</text>
</comment>
<evidence type="ECO:0000313" key="2">
    <source>
        <dbReference type="Proteomes" id="UP000244073"/>
    </source>
</evidence>
<dbReference type="RefSeq" id="XP_040756037.1">
    <property type="nucleotide sequence ID" value="XM_040896345.1"/>
</dbReference>
<dbReference type="AlphaFoldDB" id="A0A2T5M7Z7"/>
<dbReference type="Proteomes" id="UP000244073">
    <property type="component" value="Unassembled WGS sequence"/>
</dbReference>
<organism evidence="1 2">
    <name type="scientific">Aspergillus ochraceoroseus IBT 24754</name>
    <dbReference type="NCBI Taxonomy" id="1392256"/>
    <lineage>
        <taxon>Eukaryota</taxon>
        <taxon>Fungi</taxon>
        <taxon>Dikarya</taxon>
        <taxon>Ascomycota</taxon>
        <taxon>Pezizomycotina</taxon>
        <taxon>Eurotiomycetes</taxon>
        <taxon>Eurotiomycetidae</taxon>
        <taxon>Eurotiales</taxon>
        <taxon>Aspergillaceae</taxon>
        <taxon>Aspergillus</taxon>
        <taxon>Aspergillus subgen. Nidulantes</taxon>
    </lineage>
</organism>
<proteinExistence type="predicted"/>
<name>A0A2T5M7Z7_9EURO</name>
<protein>
    <submittedName>
        <fullName evidence="1">Uncharacterized protein</fullName>
    </submittedName>
</protein>
<evidence type="ECO:0000313" key="1">
    <source>
        <dbReference type="EMBL" id="PTU24645.1"/>
    </source>
</evidence>
<sequence>MAFMRPLLHAWKSPFRHMRKRSSQHDHSVDFTQFLSQWPYKTGSSMFSRDVCSLVCASAYPTPATEASQDRNELDLRGIMVQTSIDRDVQDRGVVLASILGGTRSMIESIGLSSRRESAGY</sequence>